<name>A0A8S5PAW7_9CAUD</name>
<organism evidence="2">
    <name type="scientific">Siphoviridae sp. ctpoI7</name>
    <dbReference type="NCBI Taxonomy" id="2825678"/>
    <lineage>
        <taxon>Viruses</taxon>
        <taxon>Duplodnaviria</taxon>
        <taxon>Heunggongvirae</taxon>
        <taxon>Uroviricota</taxon>
        <taxon>Caudoviricetes</taxon>
    </lineage>
</organism>
<reference evidence="2" key="1">
    <citation type="journal article" date="2021" name="Proc. Natl. Acad. Sci. U.S.A.">
        <title>A Catalog of Tens of Thousands of Viruses from Human Metagenomes Reveals Hidden Associations with Chronic Diseases.</title>
        <authorList>
            <person name="Tisza M.J."/>
            <person name="Buck C.B."/>
        </authorList>
    </citation>
    <scope>NUCLEOTIDE SEQUENCE</scope>
    <source>
        <strain evidence="2">CtpoI7</strain>
    </source>
</reference>
<dbReference type="Pfam" id="PF05709">
    <property type="entry name" value="Sipho_tail"/>
    <property type="match status" value="1"/>
</dbReference>
<sequence length="241" mass="27075">MVKHYISYNGRRSDEFYLYIDSELKLVSAKPDIEEVEVPGRDGSVLVSNDRLKAISQTIPFVLKIPYNAPYSFHEVVEKIQEWLSPRSWRPLDFSWDPNHYYSAVVIEDFEIAAQTSHFGKLAVTFKIQPFKHLSDSGNPVRVTNGMVLHNPTKHVSKPLVSLQGSGSVTVRLGDSSMSFQNISRSAYINSEHGTVSVDGTSAMNKVLSNNLFELQPGPNTVSISNPSFEVTVSPMWRRKV</sequence>
<feature type="domain" description="Siphovirus-type tail component RIFT-related" evidence="1">
    <location>
        <begin position="26"/>
        <end position="127"/>
    </location>
</feature>
<evidence type="ECO:0000313" key="2">
    <source>
        <dbReference type="EMBL" id="DAE03521.1"/>
    </source>
</evidence>
<dbReference type="NCBIfam" id="TIGR01633">
    <property type="entry name" value="phi3626_gp14_N"/>
    <property type="match status" value="1"/>
</dbReference>
<dbReference type="InterPro" id="IPR008841">
    <property type="entry name" value="Siphovirus-type_tail_N"/>
</dbReference>
<dbReference type="InterPro" id="IPR006520">
    <property type="entry name" value="Dit_BPSPP_N"/>
</dbReference>
<accession>A0A8S5PAW7</accession>
<dbReference type="Gene3D" id="2.40.30.200">
    <property type="match status" value="1"/>
</dbReference>
<proteinExistence type="predicted"/>
<protein>
    <submittedName>
        <fullName evidence="2">Distal tail protein</fullName>
    </submittedName>
</protein>
<dbReference type="EMBL" id="BK015368">
    <property type="protein sequence ID" value="DAE03521.1"/>
    <property type="molecule type" value="Genomic_DNA"/>
</dbReference>
<evidence type="ECO:0000259" key="1">
    <source>
        <dbReference type="Pfam" id="PF05709"/>
    </source>
</evidence>